<protein>
    <submittedName>
        <fullName evidence="2">Uncharacterized protein</fullName>
    </submittedName>
</protein>
<evidence type="ECO:0000256" key="1">
    <source>
        <dbReference type="SAM" id="Phobius"/>
    </source>
</evidence>
<keyword evidence="1" id="KW-0812">Transmembrane</keyword>
<proteinExistence type="predicted"/>
<keyword evidence="2" id="KW-0614">Plasmid</keyword>
<keyword evidence="1" id="KW-0472">Membrane</keyword>
<accession>A0ABX8H3L1</accession>
<reference evidence="2 3" key="1">
    <citation type="submission" date="2021-05" db="EMBL/GenBank/DDBJ databases">
        <title>Comparative genomic studies on the polysaccharide-degrading batcterial strains of the Flammeovirga genus.</title>
        <authorList>
            <person name="Zewei F."/>
            <person name="Zheng Z."/>
            <person name="Yu L."/>
            <person name="Ruyue G."/>
            <person name="Yanhong M."/>
            <person name="Yuanyuan C."/>
            <person name="Jingyan G."/>
            <person name="Wenjun H."/>
        </authorList>
    </citation>
    <scope>NUCLEOTIDE SEQUENCE [LARGE SCALE GENOMIC DNA]</scope>
    <source>
        <strain evidence="2 3">YS10</strain>
        <plasmid evidence="2 3">p1</plasmid>
    </source>
</reference>
<geneLocation type="plasmid" evidence="2 3">
    <name>p1</name>
</geneLocation>
<evidence type="ECO:0000313" key="2">
    <source>
        <dbReference type="EMBL" id="QWG10483.1"/>
    </source>
</evidence>
<dbReference type="EMBL" id="CP076130">
    <property type="protein sequence ID" value="QWG10483.1"/>
    <property type="molecule type" value="Genomic_DNA"/>
</dbReference>
<dbReference type="RefSeq" id="WP_158631243.1">
    <property type="nucleotide sequence ID" value="NZ_CP076130.1"/>
</dbReference>
<keyword evidence="1" id="KW-1133">Transmembrane helix</keyword>
<keyword evidence="3" id="KW-1185">Reference proteome</keyword>
<name>A0ABX8H3L1_9BACT</name>
<sequence length="52" mass="5786">MRDFLEIIKGFLAVVVTFSIVLVCVHFILGPEHNAIDDVPQTHVYTGENTSV</sequence>
<organism evidence="2 3">
    <name type="scientific">Flammeovirga kamogawensis</name>
    <dbReference type="NCBI Taxonomy" id="373891"/>
    <lineage>
        <taxon>Bacteria</taxon>
        <taxon>Pseudomonadati</taxon>
        <taxon>Bacteroidota</taxon>
        <taxon>Cytophagia</taxon>
        <taxon>Cytophagales</taxon>
        <taxon>Flammeovirgaceae</taxon>
        <taxon>Flammeovirga</taxon>
    </lineage>
</organism>
<evidence type="ECO:0000313" key="3">
    <source>
        <dbReference type="Proteomes" id="UP000682802"/>
    </source>
</evidence>
<dbReference type="Proteomes" id="UP000682802">
    <property type="component" value="Plasmid p1"/>
</dbReference>
<gene>
    <name evidence="2" type="ORF">KM029_26265</name>
</gene>
<feature type="transmembrane region" description="Helical" evidence="1">
    <location>
        <begin position="7"/>
        <end position="29"/>
    </location>
</feature>